<organism evidence="1 2">
    <name type="scientific">Lacipirellula parvula</name>
    <dbReference type="NCBI Taxonomy" id="2650471"/>
    <lineage>
        <taxon>Bacteria</taxon>
        <taxon>Pseudomonadati</taxon>
        <taxon>Planctomycetota</taxon>
        <taxon>Planctomycetia</taxon>
        <taxon>Pirellulales</taxon>
        <taxon>Lacipirellulaceae</taxon>
        <taxon>Lacipirellula</taxon>
    </lineage>
</organism>
<gene>
    <name evidence="1" type="ORF">PLANPX_5291</name>
</gene>
<name>A0A5K7XQ59_9BACT</name>
<reference evidence="2" key="1">
    <citation type="submission" date="2019-10" db="EMBL/GenBank/DDBJ databases">
        <title>Lacipirellula parvula gen. nov., sp. nov., representing a lineage of planctomycetes widespread in freshwater anoxic habitats, and description of the family Lacipirellulaceae.</title>
        <authorList>
            <person name="Dedysh S.N."/>
            <person name="Kulichevskaya I.S."/>
            <person name="Beletsky A.V."/>
            <person name="Rakitin A.L."/>
            <person name="Mardanov A.V."/>
            <person name="Ivanova A.A."/>
            <person name="Saltykova V.X."/>
            <person name="Rijpstra W.I.C."/>
            <person name="Sinninghe Damste J.S."/>
            <person name="Ravin N.V."/>
        </authorList>
    </citation>
    <scope>NUCLEOTIDE SEQUENCE [LARGE SCALE GENOMIC DNA]</scope>
    <source>
        <strain evidence="2">PX69</strain>
    </source>
</reference>
<dbReference type="Proteomes" id="UP000326837">
    <property type="component" value="Chromosome"/>
</dbReference>
<dbReference type="AlphaFoldDB" id="A0A5K7XQ59"/>
<accession>A0A5K7XQ59</accession>
<protein>
    <submittedName>
        <fullName evidence="1">Uncharacterized protein</fullName>
    </submittedName>
</protein>
<dbReference type="EMBL" id="AP021861">
    <property type="protein sequence ID" value="BBO35679.1"/>
    <property type="molecule type" value="Genomic_DNA"/>
</dbReference>
<dbReference type="RefSeq" id="WP_152101003.1">
    <property type="nucleotide sequence ID" value="NZ_AP021861.1"/>
</dbReference>
<evidence type="ECO:0000313" key="2">
    <source>
        <dbReference type="Proteomes" id="UP000326837"/>
    </source>
</evidence>
<proteinExistence type="predicted"/>
<sequence length="66" mass="7365">MNDNDLLNTAARVHDELLGIARMFADAEHYKAAIQTQGFARLVIDAAEAIRQETQIKQLQKVKLAS</sequence>
<dbReference type="KEGG" id="lpav:PLANPX_5291"/>
<keyword evidence="2" id="KW-1185">Reference proteome</keyword>
<evidence type="ECO:0000313" key="1">
    <source>
        <dbReference type="EMBL" id="BBO35679.1"/>
    </source>
</evidence>